<dbReference type="CDD" id="cd00267">
    <property type="entry name" value="ABC_ATPase"/>
    <property type="match status" value="1"/>
</dbReference>
<keyword evidence="3" id="KW-1185">Reference proteome</keyword>
<dbReference type="AlphaFoldDB" id="A0A073CCE7"/>
<evidence type="ECO:0000313" key="2">
    <source>
        <dbReference type="EMBL" id="KEI65288.1"/>
    </source>
</evidence>
<gene>
    <name evidence="2" type="ORF">A19Y_9092</name>
</gene>
<dbReference type="InterPro" id="IPR051396">
    <property type="entry name" value="Bact_Antivir_Def_Nuclease"/>
</dbReference>
<dbReference type="InterPro" id="IPR041685">
    <property type="entry name" value="AAA_GajA/Old/RecF-like"/>
</dbReference>
<reference evidence="2 3" key="1">
    <citation type="journal article" date="2014" name="Appl. Environ. Microbiol.">
        <title>Elucidation of insertion elements encoded on plasmids and in vitro construction of shuttle vectors from the toxic cyanobacterium Planktothrix.</title>
        <authorList>
            <person name="Christiansen G."/>
            <person name="Goesmann A."/>
            <person name="Kurmayer R."/>
        </authorList>
    </citation>
    <scope>NUCLEOTIDE SEQUENCE [LARGE SCALE GENOMIC DNA]</scope>
    <source>
        <strain evidence="2 3">NIVA-CYA 126/8</strain>
        <plasmid evidence="2">pPA115</plasmid>
    </source>
</reference>
<keyword evidence="2" id="KW-0614">Plasmid</keyword>
<feature type="domain" description="AAA+ ATPase" evidence="1">
    <location>
        <begin position="24"/>
        <end position="451"/>
    </location>
</feature>
<dbReference type="PANTHER" id="PTHR43581:SF2">
    <property type="entry name" value="EXCINUCLEASE ATPASE SUBUNIT"/>
    <property type="match status" value="1"/>
</dbReference>
<dbReference type="InterPro" id="IPR003593">
    <property type="entry name" value="AAA+_ATPase"/>
</dbReference>
<sequence length="470" mass="53646">MPRYIKSIEAEAVLGRFDIYQEFQEGVNVLYGKNGTGKTTLLHILANLLNGDYKRFAFIDFKRIQVRLDDDTDFAVSKDKHEGKEIINISMNGDIIEGNISIQEIIDQEELREVREERVLGASSYREKIMRRLDEGSITPVLPVAYFPAFRTMIEAWASSVGFNMVRNPRETRFLSTIFARELFGSFVPSINYPSPTEIENKLREEIEEALLKIARADRENFGELVPNIFQGIFQVLSPNSDSSEDSSLLVEKSEDILKEIDSLVKKLEDYPLKAAPTITQLRTSVALFQVDDKSKRIAERVLKIYREALKKVITVQEDSFRTIEKYLKAVNSFLEGKNIEISLADKSRRKPSVGIKFDEGNPITIRGIRRALSSGEREIVTLIYAATHMSKQQIVLIDEPEISLHVDWQRKLLQKMSEQLGNRQIIVCTHSPVIGGDYEDQVIIFEPKITCSSKTAIDNEIVDEDNEVF</sequence>
<name>A0A073CCE7_PLAA1</name>
<organism evidence="2 3">
    <name type="scientific">Planktothrix agardhii (strain NIVA-CYA 126/8)</name>
    <dbReference type="NCBI Taxonomy" id="388467"/>
    <lineage>
        <taxon>Bacteria</taxon>
        <taxon>Bacillati</taxon>
        <taxon>Cyanobacteriota</taxon>
        <taxon>Cyanophyceae</taxon>
        <taxon>Oscillatoriophycideae</taxon>
        <taxon>Oscillatoriales</taxon>
        <taxon>Microcoleaceae</taxon>
        <taxon>Planktothrix</taxon>
    </lineage>
</organism>
<dbReference type="Pfam" id="PF13175">
    <property type="entry name" value="AAA_15"/>
    <property type="match status" value="1"/>
</dbReference>
<geneLocation type="plasmid" evidence="2 3">
    <name>pPA115</name>
</geneLocation>
<dbReference type="HOGENOM" id="CLU_033692_0_0_3"/>
<dbReference type="InterPro" id="IPR027417">
    <property type="entry name" value="P-loop_NTPase"/>
</dbReference>
<dbReference type="SUPFAM" id="SSF52540">
    <property type="entry name" value="P-loop containing nucleoside triphosphate hydrolases"/>
    <property type="match status" value="1"/>
</dbReference>
<proteinExistence type="predicted"/>
<dbReference type="SMART" id="SM00382">
    <property type="entry name" value="AAA"/>
    <property type="match status" value="1"/>
</dbReference>
<dbReference type="PANTHER" id="PTHR43581">
    <property type="entry name" value="ATP/GTP PHOSPHATASE"/>
    <property type="match status" value="1"/>
</dbReference>
<dbReference type="PATRIC" id="fig|388467.6.peg.4715"/>
<accession>A0A073CCE7</accession>
<protein>
    <submittedName>
        <fullName evidence="2">Putative ATPase, AAA+ type</fullName>
    </submittedName>
</protein>
<evidence type="ECO:0000313" key="3">
    <source>
        <dbReference type="Proteomes" id="UP000027395"/>
    </source>
</evidence>
<dbReference type="EMBL" id="CM002804">
    <property type="protein sequence ID" value="KEI65288.1"/>
    <property type="molecule type" value="Genomic_DNA"/>
</dbReference>
<dbReference type="Gene3D" id="3.40.50.300">
    <property type="entry name" value="P-loop containing nucleotide triphosphate hydrolases"/>
    <property type="match status" value="2"/>
</dbReference>
<evidence type="ECO:0000259" key="1">
    <source>
        <dbReference type="SMART" id="SM00382"/>
    </source>
</evidence>
<dbReference type="Proteomes" id="UP000027395">
    <property type="component" value="Plasmid pPA115"/>
</dbReference>